<proteinExistence type="predicted"/>
<sequence length="201" mass="23749">MQGRKCSVMRRNQLMPLAVTFILLGAVAGAVIYTNNVVKSSEGRVDFEAELVTEEGSRMFRISELRGKITILEFTYIGCSGCEYLHRTGYMQQLYSKYKDKIEIVSIFLYYPYDSLDYIRRYREEFKINWKYMAVYRSGDLIMELKLPALFTHLFLDEDGFERFRKVGNINYVKEMFPYVIELMLEEDYETLKRLSDPIEG</sequence>
<dbReference type="Proteomes" id="UP000608579">
    <property type="component" value="Unassembled WGS sequence"/>
</dbReference>
<accession>A0A833A3Q2</accession>
<name>A0A833A3Q2_CALS0</name>
<protein>
    <submittedName>
        <fullName evidence="2">TlpA family protein disulfide reductase</fullName>
    </submittedName>
</protein>
<evidence type="ECO:0000313" key="2">
    <source>
        <dbReference type="EMBL" id="HIQ29553.1"/>
    </source>
</evidence>
<dbReference type="AlphaFoldDB" id="A0A833A3Q2"/>
<organism evidence="2 3">
    <name type="scientific">Caldiarchaeum subterraneum</name>
    <dbReference type="NCBI Taxonomy" id="311458"/>
    <lineage>
        <taxon>Archaea</taxon>
        <taxon>Nitrososphaerota</taxon>
        <taxon>Candidatus Caldarchaeales</taxon>
        <taxon>Candidatus Caldarchaeaceae</taxon>
        <taxon>Candidatus Caldarchaeum</taxon>
    </lineage>
</organism>
<gene>
    <name evidence="2" type="ORF">EYH45_03215</name>
</gene>
<dbReference type="InterPro" id="IPR036249">
    <property type="entry name" value="Thioredoxin-like_sf"/>
</dbReference>
<dbReference type="Gene3D" id="3.40.30.10">
    <property type="entry name" value="Glutaredoxin"/>
    <property type="match status" value="1"/>
</dbReference>
<dbReference type="SUPFAM" id="SSF52833">
    <property type="entry name" value="Thioredoxin-like"/>
    <property type="match status" value="1"/>
</dbReference>
<dbReference type="InterPro" id="IPR013766">
    <property type="entry name" value="Thioredoxin_domain"/>
</dbReference>
<evidence type="ECO:0000313" key="3">
    <source>
        <dbReference type="Proteomes" id="UP000608579"/>
    </source>
</evidence>
<reference evidence="2" key="1">
    <citation type="journal article" date="2020" name="ISME J.">
        <title>Gammaproteobacteria mediating utilization of methyl-, sulfur- and petroleum organic compounds in deep ocean hydrothermal plumes.</title>
        <authorList>
            <person name="Zhou Z."/>
            <person name="Liu Y."/>
            <person name="Pan J."/>
            <person name="Cron B.R."/>
            <person name="Toner B.M."/>
            <person name="Anantharaman K."/>
            <person name="Breier J.A."/>
            <person name="Dick G.J."/>
            <person name="Li M."/>
        </authorList>
    </citation>
    <scope>NUCLEOTIDE SEQUENCE</scope>
    <source>
        <strain evidence="2">SZUA-1515</strain>
    </source>
</reference>
<feature type="domain" description="Thioredoxin" evidence="1">
    <location>
        <begin position="40"/>
        <end position="186"/>
    </location>
</feature>
<dbReference type="PROSITE" id="PS51352">
    <property type="entry name" value="THIOREDOXIN_2"/>
    <property type="match status" value="1"/>
</dbReference>
<dbReference type="EMBL" id="DQVM01000062">
    <property type="protein sequence ID" value="HIQ29553.1"/>
    <property type="molecule type" value="Genomic_DNA"/>
</dbReference>
<comment type="caution">
    <text evidence="2">The sequence shown here is derived from an EMBL/GenBank/DDBJ whole genome shotgun (WGS) entry which is preliminary data.</text>
</comment>
<evidence type="ECO:0000259" key="1">
    <source>
        <dbReference type="PROSITE" id="PS51352"/>
    </source>
</evidence>